<gene>
    <name evidence="1" type="ORF">EG028_22830</name>
</gene>
<name>A0A3N4MFX6_9BACT</name>
<dbReference type="AlphaFoldDB" id="A0A3N4MFX6"/>
<accession>A0A3N4MFX6</accession>
<dbReference type="Proteomes" id="UP000279089">
    <property type="component" value="Unassembled WGS sequence"/>
</dbReference>
<evidence type="ECO:0000313" key="1">
    <source>
        <dbReference type="EMBL" id="RPD38980.1"/>
    </source>
</evidence>
<keyword evidence="2" id="KW-1185">Reference proteome</keyword>
<dbReference type="EMBL" id="RMBX01000013">
    <property type="protein sequence ID" value="RPD38980.1"/>
    <property type="molecule type" value="Genomic_DNA"/>
</dbReference>
<sequence>MLALMLCTTACKRNQDTTPYISMAINETQCANPWSSEVVGRDNYEYRLTQWLKDKRGIRIKTIAYVKTGDEGMYASCSSPSNYQIRISVRESDVTKAEELGFVKQ</sequence>
<comment type="caution">
    <text evidence="1">The sequence shown here is derived from an EMBL/GenBank/DDBJ whole genome shotgun (WGS) entry which is preliminary data.</text>
</comment>
<organism evidence="1 2">
    <name type="scientific">Chitinophaga barathri</name>
    <dbReference type="NCBI Taxonomy" id="1647451"/>
    <lineage>
        <taxon>Bacteria</taxon>
        <taxon>Pseudomonadati</taxon>
        <taxon>Bacteroidota</taxon>
        <taxon>Chitinophagia</taxon>
        <taxon>Chitinophagales</taxon>
        <taxon>Chitinophagaceae</taxon>
        <taxon>Chitinophaga</taxon>
    </lineage>
</organism>
<reference evidence="2" key="1">
    <citation type="submission" date="2018-11" db="EMBL/GenBank/DDBJ databases">
        <title>Chitinophaga lutea sp.nov., isolate from arsenic contaminated soil.</title>
        <authorList>
            <person name="Zong Y."/>
        </authorList>
    </citation>
    <scope>NUCLEOTIDE SEQUENCE [LARGE SCALE GENOMIC DNA]</scope>
    <source>
        <strain evidence="2">YLT18</strain>
    </source>
</reference>
<proteinExistence type="predicted"/>
<protein>
    <submittedName>
        <fullName evidence="1">Uncharacterized protein</fullName>
    </submittedName>
</protein>
<evidence type="ECO:0000313" key="2">
    <source>
        <dbReference type="Proteomes" id="UP000279089"/>
    </source>
</evidence>